<dbReference type="GeneID" id="54361783"/>
<feature type="compositionally biased region" description="Polar residues" evidence="1">
    <location>
        <begin position="99"/>
        <end position="113"/>
    </location>
</feature>
<evidence type="ECO:0000256" key="1">
    <source>
        <dbReference type="SAM" id="MobiDB-lite"/>
    </source>
</evidence>
<organism evidence="3">
    <name type="scientific">Dissoconium aciculare CBS 342.82</name>
    <dbReference type="NCBI Taxonomy" id="1314786"/>
    <lineage>
        <taxon>Eukaryota</taxon>
        <taxon>Fungi</taxon>
        <taxon>Dikarya</taxon>
        <taxon>Ascomycota</taxon>
        <taxon>Pezizomycotina</taxon>
        <taxon>Dothideomycetes</taxon>
        <taxon>Dothideomycetidae</taxon>
        <taxon>Mycosphaerellales</taxon>
        <taxon>Dissoconiaceae</taxon>
        <taxon>Dissoconium</taxon>
    </lineage>
</organism>
<dbReference type="OrthoDB" id="10678576at2759"/>
<keyword evidence="2" id="KW-1185">Reference proteome</keyword>
<accession>A0A6J3MHE1</accession>
<sequence length="246" mass="24820">MGPGIWDPPIALGQAPAAAEATVPVFAPTTDPATGLQVTTEARPVPANPTQVPQTTRETIATSTISSQAAPHSTQTADVPKTTFVDPTTSIHFSFDPETPTSPNLVDTTPSSHTKGSTVTVNVVGTNFVIGGHTLGVGSATTINGQRLSHASSNIVVGTGAAAATMPVDASSLLQQITLGTATVNIGKLDTGVVQIGSQKLTVGGSVQTIEGHVVSAGTSALIVGQGSSPSTTTRTFRQSLLAMKF</sequence>
<reference evidence="3" key="2">
    <citation type="submission" date="2020-04" db="EMBL/GenBank/DDBJ databases">
        <authorList>
            <consortium name="NCBI Genome Project"/>
        </authorList>
    </citation>
    <scope>NUCLEOTIDE SEQUENCE</scope>
    <source>
        <strain evidence="3">CBS 342.82</strain>
    </source>
</reference>
<proteinExistence type="predicted"/>
<reference evidence="3" key="1">
    <citation type="submission" date="2020-01" db="EMBL/GenBank/DDBJ databases">
        <authorList>
            <consortium name="DOE Joint Genome Institute"/>
            <person name="Haridas S."/>
            <person name="Albert R."/>
            <person name="Binder M."/>
            <person name="Bloem J."/>
            <person name="Labutti K."/>
            <person name="Salamov A."/>
            <person name="Andreopoulos B."/>
            <person name="Baker S.E."/>
            <person name="Barry K."/>
            <person name="Bills G."/>
            <person name="Bluhm B.H."/>
            <person name="Cannon C."/>
            <person name="Castanera R."/>
            <person name="Culley D.E."/>
            <person name="Daum C."/>
            <person name="Ezra D."/>
            <person name="Gonzalez J.B."/>
            <person name="Henrissat B."/>
            <person name="Kuo A."/>
            <person name="Liang C."/>
            <person name="Lipzen A."/>
            <person name="Lutzoni F."/>
            <person name="Magnuson J."/>
            <person name="Mondo S."/>
            <person name="Nolan M."/>
            <person name="Ohm R."/>
            <person name="Pangilinan J."/>
            <person name="Park H.-J."/>
            <person name="Ramirez L."/>
            <person name="Alfaro M."/>
            <person name="Sun H."/>
            <person name="Tritt A."/>
            <person name="Yoshinaga Y."/>
            <person name="Zwiers L.-H."/>
            <person name="Turgeon B.G."/>
            <person name="Goodwin S.B."/>
            <person name="Spatafora J.W."/>
            <person name="Crous P.W."/>
            <person name="Grigoriev I.V."/>
        </authorList>
    </citation>
    <scope>NUCLEOTIDE SEQUENCE</scope>
    <source>
        <strain evidence="3">CBS 342.82</strain>
    </source>
</reference>
<evidence type="ECO:0000313" key="2">
    <source>
        <dbReference type="Proteomes" id="UP000504637"/>
    </source>
</evidence>
<dbReference type="Proteomes" id="UP000504637">
    <property type="component" value="Unplaced"/>
</dbReference>
<name>A0A6J3MHE1_9PEZI</name>
<dbReference type="RefSeq" id="XP_033463348.1">
    <property type="nucleotide sequence ID" value="XM_033603983.1"/>
</dbReference>
<evidence type="ECO:0000313" key="3">
    <source>
        <dbReference type="RefSeq" id="XP_033463348.1"/>
    </source>
</evidence>
<protein>
    <submittedName>
        <fullName evidence="3">Uncharacterized protein</fullName>
    </submittedName>
</protein>
<gene>
    <name evidence="3" type="ORF">K489DRAFT_376715</name>
</gene>
<dbReference type="AlphaFoldDB" id="A0A6J3MHE1"/>
<reference evidence="3" key="3">
    <citation type="submission" date="2025-08" db="UniProtKB">
        <authorList>
            <consortium name="RefSeq"/>
        </authorList>
    </citation>
    <scope>IDENTIFICATION</scope>
    <source>
        <strain evidence="3">CBS 342.82</strain>
    </source>
</reference>
<feature type="region of interest" description="Disordered" evidence="1">
    <location>
        <begin position="94"/>
        <end position="117"/>
    </location>
</feature>